<evidence type="ECO:0000313" key="2">
    <source>
        <dbReference type="Proteomes" id="UP000095282"/>
    </source>
</evidence>
<dbReference type="GO" id="GO:0008061">
    <property type="term" value="F:chitin binding"/>
    <property type="evidence" value="ECO:0007669"/>
    <property type="project" value="InterPro"/>
</dbReference>
<dbReference type="PROSITE" id="PS51910">
    <property type="entry name" value="GH18_2"/>
    <property type="match status" value="1"/>
</dbReference>
<sequence length="358" mass="41600">MVDENNRNPIYPIIPSEDTFPESRGSKRVIGYFLNYETQNIRREQLEKLTHAIFAFVPLNSDGTFEFQDERSQERLKSLRNKARRTGVKVLFSTDGRWMGEEFRQVVGDPVKQRTFINSILAFLNEYQLDGIELNWKWPKTPDQFKYSELLEKLRESFNNQYILCVAVPPAGIEDWVTGFDFDEIIEHCDFINVFSTDYNGPWDNQWGTPSGPMSPLYSGVGDRKNFNVDYTMQYYIQKTREPGKLNILIPFGIRLWRNVEEGEGPVRNVELVDGKAVGVICMSRGKAKEDGWQLTNPEWDEESKSSFFYEKGVYLTFETGKSVRAKLNYVDQMKLGGVCIWSVDMDDEEDSLLNFCF</sequence>
<dbReference type="InterPro" id="IPR001223">
    <property type="entry name" value="Glyco_hydro18_cat"/>
</dbReference>
<dbReference type="InterPro" id="IPR011583">
    <property type="entry name" value="Chitinase_II/V-like_cat"/>
</dbReference>
<accession>A0A1I7TUI3</accession>
<dbReference type="WBParaSite" id="Csp11.Scaffold629.g11918.t1">
    <property type="protein sequence ID" value="Csp11.Scaffold629.g11918.t1"/>
    <property type="gene ID" value="Csp11.Scaffold629.g11918"/>
</dbReference>
<dbReference type="GO" id="GO:0005975">
    <property type="term" value="P:carbohydrate metabolic process"/>
    <property type="evidence" value="ECO:0007669"/>
    <property type="project" value="InterPro"/>
</dbReference>
<dbReference type="SMART" id="SM00636">
    <property type="entry name" value="Glyco_18"/>
    <property type="match status" value="1"/>
</dbReference>
<feature type="domain" description="GH18" evidence="1">
    <location>
        <begin position="27"/>
        <end position="358"/>
    </location>
</feature>
<evidence type="ECO:0000259" key="1">
    <source>
        <dbReference type="PROSITE" id="PS51910"/>
    </source>
</evidence>
<dbReference type="Pfam" id="PF00704">
    <property type="entry name" value="Glyco_hydro_18"/>
    <property type="match status" value="1"/>
</dbReference>
<dbReference type="InterPro" id="IPR017853">
    <property type="entry name" value="GH"/>
</dbReference>
<evidence type="ECO:0000313" key="3">
    <source>
        <dbReference type="WBParaSite" id="Csp11.Scaffold629.g11918.t1"/>
    </source>
</evidence>
<dbReference type="PANTHER" id="PTHR46073:SF4">
    <property type="entry name" value="GH18 DOMAIN-CONTAINING PROTEIN"/>
    <property type="match status" value="1"/>
</dbReference>
<proteinExistence type="predicted"/>
<dbReference type="InterPro" id="IPR029070">
    <property type="entry name" value="Chitinase_insertion_sf"/>
</dbReference>
<dbReference type="AlphaFoldDB" id="A0A1I7TUI3"/>
<organism evidence="2 3">
    <name type="scientific">Caenorhabditis tropicalis</name>
    <dbReference type="NCBI Taxonomy" id="1561998"/>
    <lineage>
        <taxon>Eukaryota</taxon>
        <taxon>Metazoa</taxon>
        <taxon>Ecdysozoa</taxon>
        <taxon>Nematoda</taxon>
        <taxon>Chromadorea</taxon>
        <taxon>Rhabditida</taxon>
        <taxon>Rhabditina</taxon>
        <taxon>Rhabditomorpha</taxon>
        <taxon>Rhabditoidea</taxon>
        <taxon>Rhabditidae</taxon>
        <taxon>Peloderinae</taxon>
        <taxon>Caenorhabditis</taxon>
    </lineage>
</organism>
<dbReference type="PANTHER" id="PTHR46073">
    <property type="entry name" value="CHITINASE"/>
    <property type="match status" value="1"/>
</dbReference>
<keyword evidence="2" id="KW-1185">Reference proteome</keyword>
<name>A0A1I7TUI3_9PELO</name>
<dbReference type="STRING" id="1561998.A0A1I7TUI3"/>
<protein>
    <submittedName>
        <fullName evidence="3">Glyco_18 domain-containing protein</fullName>
    </submittedName>
</protein>
<dbReference type="Proteomes" id="UP000095282">
    <property type="component" value="Unplaced"/>
</dbReference>
<dbReference type="eggNOG" id="KOG2806">
    <property type="taxonomic scope" value="Eukaryota"/>
</dbReference>
<dbReference type="Gene3D" id="3.10.50.10">
    <property type="match status" value="1"/>
</dbReference>
<dbReference type="Gene3D" id="3.20.20.80">
    <property type="entry name" value="Glycosidases"/>
    <property type="match status" value="2"/>
</dbReference>
<dbReference type="SUPFAM" id="SSF51445">
    <property type="entry name" value="(Trans)glycosidases"/>
    <property type="match status" value="1"/>
</dbReference>
<reference evidence="3" key="1">
    <citation type="submission" date="2016-11" db="UniProtKB">
        <authorList>
            <consortium name="WormBaseParasite"/>
        </authorList>
    </citation>
    <scope>IDENTIFICATION</scope>
</reference>